<sequence length="433" mass="45962">MSKTVNCTEEVVVISEGKKDIGKLVELGNDGKFDPSVIPVIDDLQNQITKEVTARKEADEQLQANLDVEVLARTNADAKLQGNIEVEANARTAADQNLQDQISKEVADRTNANNTLQTSIDAEANSRAVADKDLQEQLTKEVVARTDGDTALQSNVDAEVTARTNADEAESSTRASADKSLQEEIDVLKSKNAFSNVVVNGTTIQADSQTDTIELKAGTNIELTADTENDEVTIGVTGKVASAASADTATACTGNAATATKLEAARTINDVAFDGTADIVITQINGKDIATVDQIPATPTSVPIGGIIMWSGSDIPTSWALCNGSNGTPDLRGKFVLGTSASYLIGQTGGQEMHTISIDEMPIHSHKNPYFDEIGFDVTNGGGGDPIKQRLAMGDNAPYNNYVWPSDVSNVGGNRPHNNMPPYYVLAYIMRTA</sequence>
<comment type="caution">
    <text evidence="1">The sequence shown here is derived from an EMBL/GenBank/DDBJ whole genome shotgun (WGS) entry which is preliminary data.</text>
</comment>
<organism evidence="1 2">
    <name type="scientific">Pelosinus baikalensis</name>
    <dbReference type="NCBI Taxonomy" id="2892015"/>
    <lineage>
        <taxon>Bacteria</taxon>
        <taxon>Bacillati</taxon>
        <taxon>Bacillota</taxon>
        <taxon>Negativicutes</taxon>
        <taxon>Selenomonadales</taxon>
        <taxon>Sporomusaceae</taxon>
        <taxon>Pelosinus</taxon>
    </lineage>
</organism>
<dbReference type="Proteomes" id="UP001165492">
    <property type="component" value="Unassembled WGS sequence"/>
</dbReference>
<proteinExistence type="predicted"/>
<dbReference type="CDD" id="cd22641">
    <property type="entry name" value="C24-like"/>
    <property type="match status" value="1"/>
</dbReference>
<gene>
    <name evidence="1" type="ORF">LMF89_04200</name>
</gene>
<keyword evidence="2" id="KW-1185">Reference proteome</keyword>
<evidence type="ECO:0008006" key="3">
    <source>
        <dbReference type="Google" id="ProtNLM"/>
    </source>
</evidence>
<dbReference type="SUPFAM" id="SSF88874">
    <property type="entry name" value="Receptor-binding domain of short tail fibre protein gp12"/>
    <property type="match status" value="1"/>
</dbReference>
<dbReference type="EMBL" id="JAJHJB010000003">
    <property type="protein sequence ID" value="MCC5464566.1"/>
    <property type="molecule type" value="Genomic_DNA"/>
</dbReference>
<protein>
    <recommendedName>
        <fullName evidence="3">Phage tail collar domain-containing protein</fullName>
    </recommendedName>
</protein>
<dbReference type="RefSeq" id="WP_229533998.1">
    <property type="nucleotide sequence ID" value="NZ_JAJHJB010000003.1"/>
</dbReference>
<accession>A0ABS8HMZ9</accession>
<name>A0ABS8HMZ9_9FIRM</name>
<reference evidence="1" key="1">
    <citation type="submission" date="2021-11" db="EMBL/GenBank/DDBJ databases">
        <title>Description of a new species Pelosinus isolated from the bottom sediments of Lake Baikal.</title>
        <authorList>
            <person name="Zakharyuk A."/>
        </authorList>
    </citation>
    <scope>NUCLEOTIDE SEQUENCE</scope>
    <source>
        <strain evidence="1">Bkl1</strain>
    </source>
</reference>
<evidence type="ECO:0000313" key="1">
    <source>
        <dbReference type="EMBL" id="MCC5464566.1"/>
    </source>
</evidence>
<evidence type="ECO:0000313" key="2">
    <source>
        <dbReference type="Proteomes" id="UP001165492"/>
    </source>
</evidence>